<evidence type="ECO:0000313" key="1">
    <source>
        <dbReference type="EMBL" id="MED6155159.1"/>
    </source>
</evidence>
<dbReference type="EMBL" id="JASCZI010120834">
    <property type="protein sequence ID" value="MED6155159.1"/>
    <property type="molecule type" value="Genomic_DNA"/>
</dbReference>
<keyword evidence="2" id="KW-1185">Reference proteome</keyword>
<protein>
    <submittedName>
        <fullName evidence="1">Uncharacterized protein</fullName>
    </submittedName>
</protein>
<dbReference type="Proteomes" id="UP001341840">
    <property type="component" value="Unassembled WGS sequence"/>
</dbReference>
<gene>
    <name evidence="1" type="ORF">PIB30_002887</name>
</gene>
<sequence length="71" mass="8225">MVPNATDGEETMAINYWLEKRFEEENIQKLERKTKLAKLRRSSGYIRGSSTLPAANRVDNNTRRLDPIAYP</sequence>
<accession>A0ABU6U2Z7</accession>
<evidence type="ECO:0000313" key="2">
    <source>
        <dbReference type="Proteomes" id="UP001341840"/>
    </source>
</evidence>
<organism evidence="1 2">
    <name type="scientific">Stylosanthes scabra</name>
    <dbReference type="NCBI Taxonomy" id="79078"/>
    <lineage>
        <taxon>Eukaryota</taxon>
        <taxon>Viridiplantae</taxon>
        <taxon>Streptophyta</taxon>
        <taxon>Embryophyta</taxon>
        <taxon>Tracheophyta</taxon>
        <taxon>Spermatophyta</taxon>
        <taxon>Magnoliopsida</taxon>
        <taxon>eudicotyledons</taxon>
        <taxon>Gunneridae</taxon>
        <taxon>Pentapetalae</taxon>
        <taxon>rosids</taxon>
        <taxon>fabids</taxon>
        <taxon>Fabales</taxon>
        <taxon>Fabaceae</taxon>
        <taxon>Papilionoideae</taxon>
        <taxon>50 kb inversion clade</taxon>
        <taxon>dalbergioids sensu lato</taxon>
        <taxon>Dalbergieae</taxon>
        <taxon>Pterocarpus clade</taxon>
        <taxon>Stylosanthes</taxon>
    </lineage>
</organism>
<proteinExistence type="predicted"/>
<reference evidence="1 2" key="1">
    <citation type="journal article" date="2023" name="Plants (Basel)">
        <title>Bridging the Gap: Combining Genomics and Transcriptomics Approaches to Understand Stylosanthes scabra, an Orphan Legume from the Brazilian Caatinga.</title>
        <authorList>
            <person name="Ferreira-Neto J.R.C."/>
            <person name="da Silva M.D."/>
            <person name="Binneck E."/>
            <person name="de Melo N.F."/>
            <person name="da Silva R.H."/>
            <person name="de Melo A.L.T.M."/>
            <person name="Pandolfi V."/>
            <person name="Bustamante F.O."/>
            <person name="Brasileiro-Vidal A.C."/>
            <person name="Benko-Iseppon A.M."/>
        </authorList>
    </citation>
    <scope>NUCLEOTIDE SEQUENCE [LARGE SCALE GENOMIC DNA]</scope>
    <source>
        <tissue evidence="1">Leaves</tissue>
    </source>
</reference>
<comment type="caution">
    <text evidence="1">The sequence shown here is derived from an EMBL/GenBank/DDBJ whole genome shotgun (WGS) entry which is preliminary data.</text>
</comment>
<name>A0ABU6U2Z7_9FABA</name>